<organism evidence="1 2">
    <name type="scientific">Paenibacillus mesotrionivorans</name>
    <dbReference type="NCBI Taxonomy" id="3160968"/>
    <lineage>
        <taxon>Bacteria</taxon>
        <taxon>Bacillati</taxon>
        <taxon>Bacillota</taxon>
        <taxon>Bacilli</taxon>
        <taxon>Bacillales</taxon>
        <taxon>Paenibacillaceae</taxon>
        <taxon>Paenibacillus</taxon>
    </lineage>
</organism>
<keyword evidence="2" id="KW-1185">Reference proteome</keyword>
<dbReference type="Proteomes" id="UP001631969">
    <property type="component" value="Unassembled WGS sequence"/>
</dbReference>
<proteinExistence type="predicted"/>
<evidence type="ECO:0000313" key="2">
    <source>
        <dbReference type="Proteomes" id="UP001631969"/>
    </source>
</evidence>
<accession>A0ACC7P5F9</accession>
<evidence type="ECO:0000313" key="1">
    <source>
        <dbReference type="EMBL" id="MFM9331479.1"/>
    </source>
</evidence>
<reference evidence="1" key="1">
    <citation type="submission" date="2024-12" db="EMBL/GenBank/DDBJ databases">
        <authorList>
            <person name="Wu N."/>
        </authorList>
    </citation>
    <scope>NUCLEOTIDE SEQUENCE</scope>
    <source>
        <strain evidence="1">P15</strain>
    </source>
</reference>
<protein>
    <submittedName>
        <fullName evidence="1">Stalk domain-containing protein</fullName>
    </submittedName>
</protein>
<comment type="caution">
    <text evidence="1">The sequence shown here is derived from an EMBL/GenBank/DDBJ whole genome shotgun (WGS) entry which is preliminary data.</text>
</comment>
<dbReference type="EMBL" id="JBJURJ010000018">
    <property type="protein sequence ID" value="MFM9331479.1"/>
    <property type="molecule type" value="Genomic_DNA"/>
</dbReference>
<gene>
    <name evidence="1" type="ORF">ACI1P1_24590</name>
</gene>
<sequence>MGKKGMALLISCMMLPGLFAPPGVAAASEAPIVLKLNDVNAAVGEKSYLLQSAPVLVNDVTMVPLRFIGDALGASTAWNGDTQTVTLTGSGTTIELSIGEKVALVNNLQVTMEQPAAIMHDTTMVPLRFLAEALGQTVTFHPELQTITLSKPASATTPAVTPSVPAIPTVDNLVPDPEAGKRIPFATQLIDVAVDQKGYVYSLQKDPNTGYVVKKVDPETGRFQIVFQIDAKLNFEYDDLLFNSYFMGGPVNKKTFIYAEFHPTRLYYSHSLDRMYILDGGIAYSLEPEVKLETHPFTLRAMLPYDVDYVGVKMGQAFFSSMFETVDGETFYLEGDRAIYSSRRGGGTEFVTKTFIEPNSELTSAVKDNAIYTYEMSTGAISVLKDSSLKRLAAAPVAGALSCIGENGNFYVMTTDNIYKITVDGEVSTLVDTKKLHFNKGLYKGKGKEYGTLEGADPAGLTFYTYTRFTVDQKDNVILIDQTSRMIRRINLTQGE</sequence>
<name>A0ACC7P5F9_9BACL</name>